<comment type="caution">
    <text evidence="2">The sequence shown here is derived from an EMBL/GenBank/DDBJ whole genome shotgun (WGS) entry which is preliminary data.</text>
</comment>
<gene>
    <name evidence="2" type="ORF">DU508_21755</name>
</gene>
<dbReference type="Pfam" id="PF18406">
    <property type="entry name" value="DUF1281_C"/>
    <property type="match status" value="1"/>
</dbReference>
<proteinExistence type="predicted"/>
<keyword evidence="3" id="KW-1185">Reference proteome</keyword>
<evidence type="ECO:0000259" key="1">
    <source>
        <dbReference type="Pfam" id="PF18406"/>
    </source>
</evidence>
<name>A0A369PPY2_9SPHI</name>
<dbReference type="EMBL" id="QPKV01000014">
    <property type="protein sequence ID" value="RDC54350.1"/>
    <property type="molecule type" value="Genomic_DNA"/>
</dbReference>
<dbReference type="RefSeq" id="WP_115404777.1">
    <property type="nucleotide sequence ID" value="NZ_QPKV01000014.1"/>
</dbReference>
<organism evidence="2 3">
    <name type="scientific">Pedobacter chinensis</name>
    <dbReference type="NCBI Taxonomy" id="2282421"/>
    <lineage>
        <taxon>Bacteria</taxon>
        <taxon>Pseudomonadati</taxon>
        <taxon>Bacteroidota</taxon>
        <taxon>Sphingobacteriia</taxon>
        <taxon>Sphingobacteriales</taxon>
        <taxon>Sphingobacteriaceae</taxon>
        <taxon>Pedobacter</taxon>
    </lineage>
</organism>
<dbReference type="OrthoDB" id="1248468at2"/>
<dbReference type="AlphaFoldDB" id="A0A369PPY2"/>
<sequence>MANHVFNEVNFHGPDSDLMVAAHFFEQMEACEPKTEEGQWPHFFIEMPKHFFAYIEAAHLPGMLRVEYQTDWYPNPEDLVIIASHFGLDFESSYVEHGNGYYGACRFRYDDGRFLHTWLQESDLMQIGYDDQKREYLYNELRFKFQGNCYNHVLKEKLDALEQHLGLSRGR</sequence>
<feature type="domain" description="YubB ferredoxin-like" evidence="1">
    <location>
        <begin position="57"/>
        <end position="126"/>
    </location>
</feature>
<evidence type="ECO:0000313" key="3">
    <source>
        <dbReference type="Proteomes" id="UP000253961"/>
    </source>
</evidence>
<protein>
    <recommendedName>
        <fullName evidence="1">YubB ferredoxin-like domain-containing protein</fullName>
    </recommendedName>
</protein>
<evidence type="ECO:0000313" key="2">
    <source>
        <dbReference type="EMBL" id="RDC54350.1"/>
    </source>
</evidence>
<dbReference type="Proteomes" id="UP000253961">
    <property type="component" value="Unassembled WGS sequence"/>
</dbReference>
<accession>A0A369PPY2</accession>
<reference evidence="2 3" key="1">
    <citation type="submission" date="2018-07" db="EMBL/GenBank/DDBJ databases">
        <title>Pedobacter sp. nov., isolated from soil.</title>
        <authorList>
            <person name="Zhou L.Y."/>
            <person name="Du Z.J."/>
        </authorList>
    </citation>
    <scope>NUCLEOTIDE SEQUENCE [LARGE SCALE GENOMIC DNA]</scope>
    <source>
        <strain evidence="2 3">JDX94</strain>
    </source>
</reference>
<dbReference type="InterPro" id="IPR041329">
    <property type="entry name" value="YubB_C"/>
</dbReference>